<comment type="subcellular location">
    <subcellularLocation>
        <location evidence="2">Cell membrane</location>
        <topology evidence="2">Multi-pass membrane protein</topology>
    </subcellularLocation>
</comment>
<evidence type="ECO:0000256" key="14">
    <source>
        <dbReference type="SAM" id="Phobius"/>
    </source>
</evidence>
<dbReference type="Proteomes" id="UP000573327">
    <property type="component" value="Unassembled WGS sequence"/>
</dbReference>
<keyword evidence="10" id="KW-0067">ATP-binding</keyword>
<organism evidence="16 17">
    <name type="scientific">Kitasatospora gansuensis</name>
    <dbReference type="NCBI Taxonomy" id="258050"/>
    <lineage>
        <taxon>Bacteria</taxon>
        <taxon>Bacillati</taxon>
        <taxon>Actinomycetota</taxon>
        <taxon>Actinomycetes</taxon>
        <taxon>Kitasatosporales</taxon>
        <taxon>Streptomycetaceae</taxon>
        <taxon>Kitasatospora</taxon>
    </lineage>
</organism>
<dbReference type="SUPFAM" id="SSF103190">
    <property type="entry name" value="Sensory domain-like"/>
    <property type="match status" value="1"/>
</dbReference>
<dbReference type="PANTHER" id="PTHR44936">
    <property type="entry name" value="SENSOR PROTEIN CREC"/>
    <property type="match status" value="1"/>
</dbReference>
<keyword evidence="7 14" id="KW-0812">Transmembrane</keyword>
<dbReference type="Gene3D" id="3.30.450.20">
    <property type="entry name" value="PAS domain"/>
    <property type="match status" value="2"/>
</dbReference>
<evidence type="ECO:0000256" key="11">
    <source>
        <dbReference type="ARBA" id="ARBA00022989"/>
    </source>
</evidence>
<evidence type="ECO:0000256" key="7">
    <source>
        <dbReference type="ARBA" id="ARBA00022692"/>
    </source>
</evidence>
<dbReference type="InterPro" id="IPR013767">
    <property type="entry name" value="PAS_fold"/>
</dbReference>
<dbReference type="SMART" id="SM00091">
    <property type="entry name" value="PAS"/>
    <property type="match status" value="1"/>
</dbReference>
<dbReference type="EC" id="2.7.13.3" evidence="3"/>
<evidence type="ECO:0000256" key="3">
    <source>
        <dbReference type="ARBA" id="ARBA00012438"/>
    </source>
</evidence>
<protein>
    <recommendedName>
        <fullName evidence="3">histidine kinase</fullName>
        <ecNumber evidence="3">2.7.13.3</ecNumber>
    </recommendedName>
</protein>
<dbReference type="InterPro" id="IPR000014">
    <property type="entry name" value="PAS"/>
</dbReference>
<dbReference type="Pfam" id="PF02518">
    <property type="entry name" value="HATPase_c"/>
    <property type="match status" value="1"/>
</dbReference>
<keyword evidence="13 14" id="KW-0472">Membrane</keyword>
<dbReference type="InterPro" id="IPR033463">
    <property type="entry name" value="sCache_3"/>
</dbReference>
<dbReference type="InterPro" id="IPR004358">
    <property type="entry name" value="Sig_transdc_His_kin-like_C"/>
</dbReference>
<dbReference type="SMART" id="SM00387">
    <property type="entry name" value="HATPase_c"/>
    <property type="match status" value="1"/>
</dbReference>
<evidence type="ECO:0000313" key="16">
    <source>
        <dbReference type="EMBL" id="MBB4946511.1"/>
    </source>
</evidence>
<dbReference type="GO" id="GO:0005524">
    <property type="term" value="F:ATP binding"/>
    <property type="evidence" value="ECO:0007669"/>
    <property type="project" value="UniProtKB-KW"/>
</dbReference>
<dbReference type="RefSeq" id="WP_184913571.1">
    <property type="nucleotide sequence ID" value="NZ_JACHJR010000001.1"/>
</dbReference>
<comment type="caution">
    <text evidence="16">The sequence shown here is derived from an EMBL/GenBank/DDBJ whole genome shotgun (WGS) entry which is preliminary data.</text>
</comment>
<accession>A0A7W7SBS6</accession>
<feature type="domain" description="Histidine kinase" evidence="15">
    <location>
        <begin position="391"/>
        <end position="525"/>
    </location>
</feature>
<keyword evidence="12" id="KW-0902">Two-component regulatory system</keyword>
<dbReference type="CDD" id="cd16915">
    <property type="entry name" value="HATPase_DpiB-CitA-like"/>
    <property type="match status" value="1"/>
</dbReference>
<dbReference type="GO" id="GO:0005886">
    <property type="term" value="C:plasma membrane"/>
    <property type="evidence" value="ECO:0007669"/>
    <property type="project" value="UniProtKB-SubCell"/>
</dbReference>
<dbReference type="GO" id="GO:0000155">
    <property type="term" value="F:phosphorelay sensor kinase activity"/>
    <property type="evidence" value="ECO:0007669"/>
    <property type="project" value="TreeGrafter"/>
</dbReference>
<evidence type="ECO:0000256" key="6">
    <source>
        <dbReference type="ARBA" id="ARBA00022679"/>
    </source>
</evidence>
<reference evidence="16 17" key="1">
    <citation type="submission" date="2020-08" db="EMBL/GenBank/DDBJ databases">
        <title>Sequencing the genomes of 1000 actinobacteria strains.</title>
        <authorList>
            <person name="Klenk H.-P."/>
        </authorList>
    </citation>
    <scope>NUCLEOTIDE SEQUENCE [LARGE SCALE GENOMIC DNA]</scope>
    <source>
        <strain evidence="16 17">DSM 44786</strain>
    </source>
</reference>
<evidence type="ECO:0000256" key="8">
    <source>
        <dbReference type="ARBA" id="ARBA00022741"/>
    </source>
</evidence>
<gene>
    <name evidence="16" type="ORF">F4556_002046</name>
</gene>
<evidence type="ECO:0000259" key="15">
    <source>
        <dbReference type="PROSITE" id="PS50109"/>
    </source>
</evidence>
<dbReference type="PANTHER" id="PTHR44936:SF10">
    <property type="entry name" value="SENSOR PROTEIN RSTB"/>
    <property type="match status" value="1"/>
</dbReference>
<name>A0A7W7SBS6_9ACTN</name>
<evidence type="ECO:0000256" key="9">
    <source>
        <dbReference type="ARBA" id="ARBA00022777"/>
    </source>
</evidence>
<keyword evidence="4" id="KW-1003">Cell membrane</keyword>
<dbReference type="GO" id="GO:0006355">
    <property type="term" value="P:regulation of DNA-templated transcription"/>
    <property type="evidence" value="ECO:0007669"/>
    <property type="project" value="InterPro"/>
</dbReference>
<dbReference type="EMBL" id="JACHJR010000001">
    <property type="protein sequence ID" value="MBB4946511.1"/>
    <property type="molecule type" value="Genomic_DNA"/>
</dbReference>
<evidence type="ECO:0000256" key="13">
    <source>
        <dbReference type="ARBA" id="ARBA00023136"/>
    </source>
</evidence>
<dbReference type="InterPro" id="IPR050980">
    <property type="entry name" value="2C_sensor_his_kinase"/>
</dbReference>
<dbReference type="Gene3D" id="3.30.565.10">
    <property type="entry name" value="Histidine kinase-like ATPase, C-terminal domain"/>
    <property type="match status" value="1"/>
</dbReference>
<keyword evidence="9 16" id="KW-0418">Kinase</keyword>
<evidence type="ECO:0000256" key="5">
    <source>
        <dbReference type="ARBA" id="ARBA00022553"/>
    </source>
</evidence>
<dbReference type="InterPro" id="IPR029151">
    <property type="entry name" value="Sensor-like_sf"/>
</dbReference>
<keyword evidence="5" id="KW-0597">Phosphoprotein</keyword>
<dbReference type="InterPro" id="IPR036890">
    <property type="entry name" value="HATPase_C_sf"/>
</dbReference>
<evidence type="ECO:0000256" key="10">
    <source>
        <dbReference type="ARBA" id="ARBA00022840"/>
    </source>
</evidence>
<evidence type="ECO:0000313" key="17">
    <source>
        <dbReference type="Proteomes" id="UP000573327"/>
    </source>
</evidence>
<sequence>MRRPHWPRRVFAQLLLSQTVVTVGVTAVTAGLFLAPVSRELDHDAKQRALSIAQSTAADEAIALAAAGQDAVAAQRDAEQIRLATGASFVVITDLDGIRLSHTDPSKIGFRVSTDPEPALRGESVTAIQQGTLGRTARGKVPLRLADGRIVGEVSVGISDVSIRRRLLSMVAGILLCAGAGLAAGLLATLVLARRLKRRTHNIAIADISALLVEREAMLHGIREGMVALDRRGRVRLANDEAVRLLALPEDCTGRMIDELLPPGRLAEVLTGRIEGIDLPAVRDDRVLVVNRMATEHDGAVITLRDRTELESLVRELDTTRSLTEALRAQDHEHANRMHTLLGLLELGLHRQAAEFISEQSGSHAAVAARIAEQVQDPHVAALLAGKAAVAAERGVRLEITADSHLPDAAVDPRALVTVLGNLVDNALDVLSGGVRSDGVVSVGLRVCGDALLIEVADSGPGVPAELRERIFEEGWTDKTAPAHRPRGLGLAMVRRLVERSGGQVTVDQGPLGGARFSVELPEALHAAVIA</sequence>
<dbReference type="PRINTS" id="PR00344">
    <property type="entry name" value="BCTRLSENSOR"/>
</dbReference>
<dbReference type="InterPro" id="IPR005467">
    <property type="entry name" value="His_kinase_dom"/>
</dbReference>
<evidence type="ECO:0000256" key="2">
    <source>
        <dbReference type="ARBA" id="ARBA00004651"/>
    </source>
</evidence>
<dbReference type="InterPro" id="IPR003594">
    <property type="entry name" value="HATPase_dom"/>
</dbReference>
<keyword evidence="6 16" id="KW-0808">Transferase</keyword>
<evidence type="ECO:0000256" key="12">
    <source>
        <dbReference type="ARBA" id="ARBA00023012"/>
    </source>
</evidence>
<dbReference type="Pfam" id="PF00989">
    <property type="entry name" value="PAS"/>
    <property type="match status" value="1"/>
</dbReference>
<comment type="catalytic activity">
    <reaction evidence="1">
        <text>ATP + protein L-histidine = ADP + protein N-phospho-L-histidine.</text>
        <dbReference type="EC" id="2.7.13.3"/>
    </reaction>
</comment>
<evidence type="ECO:0000256" key="1">
    <source>
        <dbReference type="ARBA" id="ARBA00000085"/>
    </source>
</evidence>
<keyword evidence="17" id="KW-1185">Reference proteome</keyword>
<dbReference type="CDD" id="cd00130">
    <property type="entry name" value="PAS"/>
    <property type="match status" value="1"/>
</dbReference>
<keyword evidence="8" id="KW-0547">Nucleotide-binding</keyword>
<dbReference type="SUPFAM" id="SSF55874">
    <property type="entry name" value="ATPase domain of HSP90 chaperone/DNA topoisomerase II/histidine kinase"/>
    <property type="match status" value="1"/>
</dbReference>
<keyword evidence="11 14" id="KW-1133">Transmembrane helix</keyword>
<dbReference type="SUPFAM" id="SSF55785">
    <property type="entry name" value="PYP-like sensor domain (PAS domain)"/>
    <property type="match status" value="1"/>
</dbReference>
<feature type="transmembrane region" description="Helical" evidence="14">
    <location>
        <begin position="167"/>
        <end position="193"/>
    </location>
</feature>
<evidence type="ECO:0000256" key="4">
    <source>
        <dbReference type="ARBA" id="ARBA00022475"/>
    </source>
</evidence>
<proteinExistence type="predicted"/>
<dbReference type="AlphaFoldDB" id="A0A7W7SBS6"/>
<dbReference type="InterPro" id="IPR035965">
    <property type="entry name" value="PAS-like_dom_sf"/>
</dbReference>
<dbReference type="Pfam" id="PF17203">
    <property type="entry name" value="sCache_3_2"/>
    <property type="match status" value="1"/>
</dbReference>
<dbReference type="PROSITE" id="PS50109">
    <property type="entry name" value="HIS_KIN"/>
    <property type="match status" value="1"/>
</dbReference>